<keyword evidence="1" id="KW-0812">Transmembrane</keyword>
<name>A0A2A8BYF2_9BACI</name>
<comment type="caution">
    <text evidence="2">The sequence shown here is derived from an EMBL/GenBank/DDBJ whole genome shotgun (WGS) entry which is preliminary data.</text>
</comment>
<dbReference type="EMBL" id="NUDP01000117">
    <property type="protein sequence ID" value="PEM65301.1"/>
    <property type="molecule type" value="Genomic_DNA"/>
</dbReference>
<keyword evidence="1" id="KW-0472">Membrane</keyword>
<evidence type="ECO:0000256" key="1">
    <source>
        <dbReference type="SAM" id="Phobius"/>
    </source>
</evidence>
<protein>
    <submittedName>
        <fullName evidence="2">Uncharacterized protein</fullName>
    </submittedName>
</protein>
<proteinExistence type="predicted"/>
<feature type="transmembrane region" description="Helical" evidence="1">
    <location>
        <begin position="12"/>
        <end position="28"/>
    </location>
</feature>
<feature type="transmembrane region" description="Helical" evidence="1">
    <location>
        <begin position="40"/>
        <end position="59"/>
    </location>
</feature>
<keyword evidence="1" id="KW-1133">Transmembrane helix</keyword>
<evidence type="ECO:0000313" key="2">
    <source>
        <dbReference type="EMBL" id="PEM65301.1"/>
    </source>
</evidence>
<dbReference type="AlphaFoldDB" id="A0A2A8BYF2"/>
<reference evidence="2 3" key="1">
    <citation type="submission" date="2017-09" db="EMBL/GenBank/DDBJ databases">
        <title>Large-scale bioinformatics analysis of Bacillus genomes uncovers conserved roles of natural products in bacterial physiology.</title>
        <authorList>
            <consortium name="Agbiome Team Llc"/>
            <person name="Bleich R.M."/>
            <person name="Grubbs K.J."/>
            <person name="Santa Maria K.C."/>
            <person name="Allen S.E."/>
            <person name="Farag S."/>
            <person name="Shank E.A."/>
            <person name="Bowers A."/>
        </authorList>
    </citation>
    <scope>NUCLEOTIDE SEQUENCE [LARGE SCALE GENOMIC DNA]</scope>
    <source>
        <strain evidence="2 3">AFS009893</strain>
    </source>
</reference>
<dbReference type="Proteomes" id="UP000219775">
    <property type="component" value="Unassembled WGS sequence"/>
</dbReference>
<dbReference type="RefSeq" id="WP_098129068.1">
    <property type="nucleotide sequence ID" value="NZ_NUDP01000117.1"/>
</dbReference>
<evidence type="ECO:0000313" key="3">
    <source>
        <dbReference type="Proteomes" id="UP000219775"/>
    </source>
</evidence>
<sequence>MHKFDLTLNLDVIAQGLIIMGFVVGGIADVKQGHKKSAKVGFGCAAILVILTGVLELCLN</sequence>
<accession>A0A2A8BYF2</accession>
<organism evidence="2 3">
    <name type="scientific">Bacillus pseudomycoides</name>
    <dbReference type="NCBI Taxonomy" id="64104"/>
    <lineage>
        <taxon>Bacteria</taxon>
        <taxon>Bacillati</taxon>
        <taxon>Bacillota</taxon>
        <taxon>Bacilli</taxon>
        <taxon>Bacillales</taxon>
        <taxon>Bacillaceae</taxon>
        <taxon>Bacillus</taxon>
        <taxon>Bacillus cereus group</taxon>
    </lineage>
</organism>
<gene>
    <name evidence="2" type="ORF">CN613_25495</name>
</gene>